<dbReference type="Gene3D" id="3.40.50.1820">
    <property type="entry name" value="alpha/beta hydrolase"/>
    <property type="match status" value="1"/>
</dbReference>
<dbReference type="Proteomes" id="UP000659344">
    <property type="component" value="Unassembled WGS sequence"/>
</dbReference>
<dbReference type="SUPFAM" id="SSF53474">
    <property type="entry name" value="alpha/beta-Hydrolases"/>
    <property type="match status" value="1"/>
</dbReference>
<keyword evidence="2" id="KW-0378">Hydrolase</keyword>
<evidence type="ECO:0000313" key="2">
    <source>
        <dbReference type="EMBL" id="GGH13706.1"/>
    </source>
</evidence>
<evidence type="ECO:0000259" key="1">
    <source>
        <dbReference type="Pfam" id="PF12146"/>
    </source>
</evidence>
<dbReference type="RefSeq" id="WP_188535851.1">
    <property type="nucleotide sequence ID" value="NZ_BMFT01000001.1"/>
</dbReference>
<dbReference type="PANTHER" id="PTHR11614">
    <property type="entry name" value="PHOSPHOLIPASE-RELATED"/>
    <property type="match status" value="1"/>
</dbReference>
<dbReference type="InterPro" id="IPR022742">
    <property type="entry name" value="Hydrolase_4"/>
</dbReference>
<sequence>MREENFTFQNDAGQQVFVYHWTSEDESIPVRGVVQIAHGMTETAKRYERFASELTQQGFQVYANDHRGHGKTAQNSEELGYPGKDGFNGMVRDIVKLGDIIKEQHPNLPLFLLGHSMGSFLTQKTMYAGQQNYIGFILTGTNGPQGLLHMGQNLARFQGMLQGERHPSLMLNALTFGSFNKNFLPVRTKFDWLSRDPAEVDKYIDDPFCGFLCSASFFQDFFTLLLEIHRPNNMAKISKQKSVYIFGGDKDPVGKNGTGVQRLVDIYKRLQIQDLELKMYPGGRHEMLNETNRDEVTADVVDWLVRHTK</sequence>
<keyword evidence="3" id="KW-1185">Reference proteome</keyword>
<organism evidence="2 3">
    <name type="scientific">Paenibacillus segetis</name>
    <dbReference type="NCBI Taxonomy" id="1325360"/>
    <lineage>
        <taxon>Bacteria</taxon>
        <taxon>Bacillati</taxon>
        <taxon>Bacillota</taxon>
        <taxon>Bacilli</taxon>
        <taxon>Bacillales</taxon>
        <taxon>Paenibacillaceae</taxon>
        <taxon>Paenibacillus</taxon>
    </lineage>
</organism>
<comment type="caution">
    <text evidence="2">The sequence shown here is derived from an EMBL/GenBank/DDBJ whole genome shotgun (WGS) entry which is preliminary data.</text>
</comment>
<dbReference type="GO" id="GO:0016787">
    <property type="term" value="F:hydrolase activity"/>
    <property type="evidence" value="ECO:0007669"/>
    <property type="project" value="UniProtKB-KW"/>
</dbReference>
<proteinExistence type="predicted"/>
<gene>
    <name evidence="2" type="ORF">GCM10008013_06930</name>
</gene>
<reference evidence="3" key="1">
    <citation type="journal article" date="2019" name="Int. J. Syst. Evol. Microbiol.">
        <title>The Global Catalogue of Microorganisms (GCM) 10K type strain sequencing project: providing services to taxonomists for standard genome sequencing and annotation.</title>
        <authorList>
            <consortium name="The Broad Institute Genomics Platform"/>
            <consortium name="The Broad Institute Genome Sequencing Center for Infectious Disease"/>
            <person name="Wu L."/>
            <person name="Ma J."/>
        </authorList>
    </citation>
    <scope>NUCLEOTIDE SEQUENCE [LARGE SCALE GENOMIC DNA]</scope>
    <source>
        <strain evidence="3">CGMCC 1.12769</strain>
    </source>
</reference>
<evidence type="ECO:0000313" key="3">
    <source>
        <dbReference type="Proteomes" id="UP000659344"/>
    </source>
</evidence>
<feature type="domain" description="Serine aminopeptidase S33" evidence="1">
    <location>
        <begin position="30"/>
        <end position="292"/>
    </location>
</feature>
<accession>A0ABQ1Y5S5</accession>
<dbReference type="EMBL" id="BMFT01000001">
    <property type="protein sequence ID" value="GGH13706.1"/>
    <property type="molecule type" value="Genomic_DNA"/>
</dbReference>
<protein>
    <submittedName>
        <fullName evidence="2">Alpha/beta hydrolase</fullName>
    </submittedName>
</protein>
<dbReference type="InterPro" id="IPR051044">
    <property type="entry name" value="MAG_DAG_Lipase"/>
</dbReference>
<name>A0ABQ1Y5S5_9BACL</name>
<dbReference type="InterPro" id="IPR029058">
    <property type="entry name" value="AB_hydrolase_fold"/>
</dbReference>
<dbReference type="Pfam" id="PF12146">
    <property type="entry name" value="Hydrolase_4"/>
    <property type="match status" value="1"/>
</dbReference>